<evidence type="ECO:0000256" key="1">
    <source>
        <dbReference type="SAM" id="Phobius"/>
    </source>
</evidence>
<keyword evidence="1" id="KW-0812">Transmembrane</keyword>
<dbReference type="PANTHER" id="PTHR33121">
    <property type="entry name" value="CYCLIC DI-GMP PHOSPHODIESTERASE PDEF"/>
    <property type="match status" value="1"/>
</dbReference>
<feature type="transmembrane region" description="Helical" evidence="1">
    <location>
        <begin position="12"/>
        <end position="32"/>
    </location>
</feature>
<dbReference type="PANTHER" id="PTHR33121:SF70">
    <property type="entry name" value="SIGNALING PROTEIN YKOW"/>
    <property type="match status" value="1"/>
</dbReference>
<dbReference type="InterPro" id="IPR029787">
    <property type="entry name" value="Nucleotide_cyclase"/>
</dbReference>
<dbReference type="eggNOG" id="COG2199">
    <property type="taxonomic scope" value="Bacteria"/>
</dbReference>
<keyword evidence="1" id="KW-0472">Membrane</keyword>
<proteinExistence type="predicted"/>
<dbReference type="Pfam" id="PF00990">
    <property type="entry name" value="GGDEF"/>
    <property type="match status" value="1"/>
</dbReference>
<dbReference type="GO" id="GO:0071111">
    <property type="term" value="F:cyclic-guanylate-specific phosphodiesterase activity"/>
    <property type="evidence" value="ECO:0007669"/>
    <property type="project" value="InterPro"/>
</dbReference>
<dbReference type="PROSITE" id="PS50887">
    <property type="entry name" value="GGDEF"/>
    <property type="match status" value="1"/>
</dbReference>
<dbReference type="KEGG" id="sdl:Sdel_0006"/>
<dbReference type="InterPro" id="IPR001633">
    <property type="entry name" value="EAL_dom"/>
</dbReference>
<dbReference type="eggNOG" id="COG2200">
    <property type="taxonomic scope" value="Bacteria"/>
</dbReference>
<reference evidence="5" key="1">
    <citation type="submission" date="2009-11" db="EMBL/GenBank/DDBJ databases">
        <title>The complete genome of Sulfurospirillum deleyianum DSM 6946.</title>
        <authorList>
            <consortium name="US DOE Joint Genome Institute (JGI-PGF)"/>
            <person name="Lucas S."/>
            <person name="Copeland A."/>
            <person name="Lapidus A."/>
            <person name="Glavina del Rio T."/>
            <person name="Dalin E."/>
            <person name="Tice H."/>
            <person name="Bruce D."/>
            <person name="Goodwin L."/>
            <person name="Pitluck S."/>
            <person name="Kyrpides N."/>
            <person name="Mavromatis K."/>
            <person name="Ivanova N."/>
            <person name="Ovchinnikova G."/>
            <person name="Munk A.C."/>
            <person name="Lu M."/>
            <person name="Brettin T."/>
            <person name="Detter J.C."/>
            <person name="Han C."/>
            <person name="Tapia R."/>
            <person name="Larimer F."/>
            <person name="Land M."/>
            <person name="Hauser L."/>
            <person name="Markowitz V."/>
            <person name="Cheng J.F."/>
            <person name="Hugenholtz P."/>
            <person name="Woyke T."/>
            <person name="Wu D."/>
            <person name="Aumann P."/>
            <person name="Schneider S."/>
            <person name="Lang E."/>
            <person name="Spring S."/>
            <person name="Klenk H.P."/>
            <person name="Eisen J.A."/>
        </authorList>
    </citation>
    <scope>NUCLEOTIDE SEQUENCE [LARGE SCALE GENOMIC DNA]</scope>
    <source>
        <strain evidence="5">ATCC 51133 / DSM 6946 / 5175</strain>
    </source>
</reference>
<keyword evidence="5" id="KW-1185">Reference proteome</keyword>
<dbReference type="Pfam" id="PF00563">
    <property type="entry name" value="EAL"/>
    <property type="match status" value="1"/>
</dbReference>
<organism evidence="4 5">
    <name type="scientific">Sulfurospirillum deleyianum (strain ATCC 51133 / DSM 6946 / 5175)</name>
    <dbReference type="NCBI Taxonomy" id="525898"/>
    <lineage>
        <taxon>Bacteria</taxon>
        <taxon>Pseudomonadati</taxon>
        <taxon>Campylobacterota</taxon>
        <taxon>Epsilonproteobacteria</taxon>
        <taxon>Campylobacterales</taxon>
        <taxon>Sulfurospirillaceae</taxon>
        <taxon>Sulfurospirillum</taxon>
    </lineage>
</organism>
<name>D1B0Q0_SULD5</name>
<dbReference type="RefSeq" id="WP_012855810.1">
    <property type="nucleotide sequence ID" value="NC_013512.1"/>
</dbReference>
<dbReference type="AlphaFoldDB" id="D1B0Q0"/>
<reference evidence="4 5" key="2">
    <citation type="journal article" date="2010" name="Stand. Genomic Sci.">
        <title>Complete genome sequence of Sulfurospirillum deleyianum type strain (5175).</title>
        <authorList>
            <person name="Sikorski J."/>
            <person name="Lapidus A."/>
            <person name="Copeland A."/>
            <person name="Glavina Del Rio T."/>
            <person name="Nolan M."/>
            <person name="Lucas S."/>
            <person name="Chen F."/>
            <person name="Tice H."/>
            <person name="Cheng J.F."/>
            <person name="Saunders E."/>
            <person name="Bruce D."/>
            <person name="Goodwin L."/>
            <person name="Pitluck S."/>
            <person name="Ovchinnikova G."/>
            <person name="Pati A."/>
            <person name="Ivanova N."/>
            <person name="Mavromatis K."/>
            <person name="Chen A."/>
            <person name="Palaniappan K."/>
            <person name="Chain P."/>
            <person name="Land M."/>
            <person name="Hauser L."/>
            <person name="Chang Y.J."/>
            <person name="Jeffries C.D."/>
            <person name="Brettin T."/>
            <person name="Detter J.C."/>
            <person name="Han C."/>
            <person name="Rohde M."/>
            <person name="Lang E."/>
            <person name="Spring S."/>
            <person name="Goker M."/>
            <person name="Bristow J."/>
            <person name="Eisen J.A."/>
            <person name="Markowitz V."/>
            <person name="Hugenholtz P."/>
            <person name="Kyrpides N.C."/>
            <person name="Klenk H.P."/>
        </authorList>
    </citation>
    <scope>NUCLEOTIDE SEQUENCE [LARGE SCALE GENOMIC DNA]</scope>
    <source>
        <strain evidence="5">ATCC 51133 / DSM 6946 / 5175</strain>
    </source>
</reference>
<protein>
    <submittedName>
        <fullName evidence="4">EAL domain protein</fullName>
    </submittedName>
</protein>
<evidence type="ECO:0000313" key="5">
    <source>
        <dbReference type="Proteomes" id="UP000002222"/>
    </source>
</evidence>
<dbReference type="Gene3D" id="3.30.70.270">
    <property type="match status" value="1"/>
</dbReference>
<dbReference type="InterPro" id="IPR035919">
    <property type="entry name" value="EAL_sf"/>
</dbReference>
<keyword evidence="1" id="KW-1133">Transmembrane helix</keyword>
<dbReference type="SUPFAM" id="SSF55073">
    <property type="entry name" value="Nucleotide cyclase"/>
    <property type="match status" value="1"/>
</dbReference>
<dbReference type="InterPro" id="IPR043128">
    <property type="entry name" value="Rev_trsase/Diguanyl_cyclase"/>
</dbReference>
<dbReference type="InterPro" id="IPR050706">
    <property type="entry name" value="Cyclic-di-GMP_PDE-like"/>
</dbReference>
<dbReference type="PROSITE" id="PS50883">
    <property type="entry name" value="EAL"/>
    <property type="match status" value="1"/>
</dbReference>
<accession>D1B0Q0</accession>
<dbReference type="SUPFAM" id="SSF141868">
    <property type="entry name" value="EAL domain-like"/>
    <property type="match status" value="1"/>
</dbReference>
<evidence type="ECO:0000259" key="3">
    <source>
        <dbReference type="PROSITE" id="PS50887"/>
    </source>
</evidence>
<dbReference type="Proteomes" id="UP000002222">
    <property type="component" value="Chromosome"/>
</dbReference>
<sequence>MLYSEKKERESRFITALKIVFPLLLLIGIFFHSFSLFPYTSINFFLLILLIPIYVYYTVYLIYYGFQTTLIDPITKTFTRNEILLKIKKNKDPKSLIILLHVNNLNDINERYGIANGDLILRALIKQLELFLEEYRYKNIAIGRYSHDSFLFLVNASSQEFKHLFTIFTKRIQNNGLQNIEVKLSFSLLEAQYETNVPYVIERLFMLIEKNQVDKEVLPHIQLHTFKKNLSHAFRHDGIAFKYQPALHVKEEKTTLFEVLTRIYTEDYGIFTKGNIQNIANRMGLERALDEQIIASLLAKIDPFLPKKEFLLSLEISPVTLRNSKFKHYLLNLFKQKELHPNRFILEIVEEKSYEEIQRFKEIIESYQEVGFKIALGNFGGNNCGFEYLKYLPIDLIKFDIEFTKKIEDVKYQKLLKSYIDLAKSLQVQTMVKFVDKESTLKLIKACEPDFIQGFCISKPKSIKEFNDEVW</sequence>
<dbReference type="HOGENOM" id="CLU_579907_0_0_7"/>
<feature type="transmembrane region" description="Helical" evidence="1">
    <location>
        <begin position="44"/>
        <end position="66"/>
    </location>
</feature>
<dbReference type="EMBL" id="CP001816">
    <property type="protein sequence ID" value="ACZ11044.1"/>
    <property type="molecule type" value="Genomic_DNA"/>
</dbReference>
<dbReference type="CDD" id="cd01948">
    <property type="entry name" value="EAL"/>
    <property type="match status" value="1"/>
</dbReference>
<feature type="domain" description="GGDEF" evidence="3">
    <location>
        <begin position="93"/>
        <end position="228"/>
    </location>
</feature>
<gene>
    <name evidence="4" type="ordered locus">Sdel_0006</name>
</gene>
<dbReference type="Gene3D" id="3.20.20.450">
    <property type="entry name" value="EAL domain"/>
    <property type="match status" value="1"/>
</dbReference>
<dbReference type="STRING" id="525898.Sdel_0006"/>
<evidence type="ECO:0000313" key="4">
    <source>
        <dbReference type="EMBL" id="ACZ11044.1"/>
    </source>
</evidence>
<evidence type="ECO:0000259" key="2">
    <source>
        <dbReference type="PROSITE" id="PS50883"/>
    </source>
</evidence>
<dbReference type="SMART" id="SM00052">
    <property type="entry name" value="EAL"/>
    <property type="match status" value="1"/>
</dbReference>
<feature type="domain" description="EAL" evidence="2">
    <location>
        <begin position="223"/>
        <end position="471"/>
    </location>
</feature>
<dbReference type="OrthoDB" id="5360156at2"/>
<dbReference type="InterPro" id="IPR000160">
    <property type="entry name" value="GGDEF_dom"/>
</dbReference>